<keyword evidence="1" id="KW-0472">Membrane</keyword>
<dbReference type="AlphaFoldDB" id="A0A4U2ZAH8"/>
<feature type="transmembrane region" description="Helical" evidence="1">
    <location>
        <begin position="21"/>
        <end position="43"/>
    </location>
</feature>
<organism evidence="2 3">
    <name type="scientific">Sulfurimonas crateris</name>
    <dbReference type="NCBI Taxonomy" id="2574727"/>
    <lineage>
        <taxon>Bacteria</taxon>
        <taxon>Pseudomonadati</taxon>
        <taxon>Campylobacterota</taxon>
        <taxon>Epsilonproteobacteria</taxon>
        <taxon>Campylobacterales</taxon>
        <taxon>Sulfurimonadaceae</taxon>
        <taxon>Sulfurimonas</taxon>
    </lineage>
</organism>
<proteinExistence type="predicted"/>
<comment type="caution">
    <text evidence="2">The sequence shown here is derived from an EMBL/GenBank/DDBJ whole genome shotgun (WGS) entry which is preliminary data.</text>
</comment>
<dbReference type="RefSeq" id="WP_137013052.1">
    <property type="nucleotide sequence ID" value="NZ_SZPX01000003.1"/>
</dbReference>
<sequence>MELEVTWKRATRVWWAYLWRNLLALVASVAIGGVIGGILGFIMGSVGISIETIRIVTMPIGFILGLLISIVPIKMILNKNFGEFRLVLVENTDTIEISNKLQQ</sequence>
<dbReference type="EMBL" id="SZPX01000003">
    <property type="protein sequence ID" value="TKI70041.1"/>
    <property type="molecule type" value="Genomic_DNA"/>
</dbReference>
<dbReference type="OrthoDB" id="6388715at2"/>
<keyword evidence="3" id="KW-1185">Reference proteome</keyword>
<accession>A0A4U2ZAH8</accession>
<dbReference type="Proteomes" id="UP000309561">
    <property type="component" value="Unassembled WGS sequence"/>
</dbReference>
<evidence type="ECO:0000313" key="3">
    <source>
        <dbReference type="Proteomes" id="UP000309561"/>
    </source>
</evidence>
<gene>
    <name evidence="2" type="ORF">FCU45_05390</name>
</gene>
<evidence type="ECO:0000313" key="2">
    <source>
        <dbReference type="EMBL" id="TKI70041.1"/>
    </source>
</evidence>
<protein>
    <submittedName>
        <fullName evidence="2">Uncharacterized protein</fullName>
    </submittedName>
</protein>
<keyword evidence="1" id="KW-0812">Transmembrane</keyword>
<feature type="transmembrane region" description="Helical" evidence="1">
    <location>
        <begin position="55"/>
        <end position="77"/>
    </location>
</feature>
<evidence type="ECO:0000256" key="1">
    <source>
        <dbReference type="SAM" id="Phobius"/>
    </source>
</evidence>
<keyword evidence="1" id="KW-1133">Transmembrane helix</keyword>
<name>A0A4U2ZAH8_9BACT</name>
<reference evidence="2 3" key="1">
    <citation type="submission" date="2019-04" db="EMBL/GenBank/DDBJ databases">
        <title>Sulfurimonas crateris sp. nov. a facultative anaerobic sulfur-oxidizing chemolithautotrophic bacterium isolated from a terrestrial mud vulcano.</title>
        <authorList>
            <person name="Ratnikova N.M."/>
            <person name="Slobodkin A.I."/>
            <person name="Merkel A.Y."/>
            <person name="Novikov A."/>
            <person name="Bonch-Osmolovskaya E.A."/>
            <person name="Slobodkina G.B."/>
        </authorList>
    </citation>
    <scope>NUCLEOTIDE SEQUENCE [LARGE SCALE GENOMIC DNA]</scope>
    <source>
        <strain evidence="2 3">SN118</strain>
    </source>
</reference>